<dbReference type="InterPro" id="IPR042089">
    <property type="entry name" value="Peptidase_M13_dom_2"/>
</dbReference>
<dbReference type="SUPFAM" id="SSF55486">
    <property type="entry name" value="Metalloproteases ('zincins'), catalytic domain"/>
    <property type="match status" value="1"/>
</dbReference>
<dbReference type="Proteomes" id="UP001432027">
    <property type="component" value="Unassembled WGS sequence"/>
</dbReference>
<evidence type="ECO:0000313" key="2">
    <source>
        <dbReference type="EMBL" id="GMT01608.1"/>
    </source>
</evidence>
<dbReference type="Pfam" id="PF01431">
    <property type="entry name" value="Peptidase_M13"/>
    <property type="match status" value="1"/>
</dbReference>
<feature type="domain" description="Peptidase M13 C-terminal" evidence="1">
    <location>
        <begin position="104"/>
        <end position="229"/>
    </location>
</feature>
<dbReference type="PRINTS" id="PR00786">
    <property type="entry name" value="NEPRILYSIN"/>
</dbReference>
<accession>A0AAV5U4Q6</accession>
<dbReference type="PANTHER" id="PTHR11733">
    <property type="entry name" value="ZINC METALLOPROTEASE FAMILY M13 NEPRILYSIN-RELATED"/>
    <property type="match status" value="1"/>
</dbReference>
<dbReference type="GO" id="GO:0004222">
    <property type="term" value="F:metalloendopeptidase activity"/>
    <property type="evidence" value="ECO:0007669"/>
    <property type="project" value="InterPro"/>
</dbReference>
<dbReference type="AlphaFoldDB" id="A0AAV5U4Q6"/>
<dbReference type="PANTHER" id="PTHR11733:SF240">
    <property type="entry name" value="GH14155P-RELATED"/>
    <property type="match status" value="1"/>
</dbReference>
<keyword evidence="3" id="KW-1185">Reference proteome</keyword>
<evidence type="ECO:0000259" key="1">
    <source>
        <dbReference type="Pfam" id="PF01431"/>
    </source>
</evidence>
<dbReference type="InterPro" id="IPR000718">
    <property type="entry name" value="Peptidase_M13"/>
</dbReference>
<name>A0AAV5U4Q6_9BILA</name>
<dbReference type="GO" id="GO:0016485">
    <property type="term" value="P:protein processing"/>
    <property type="evidence" value="ECO:0007669"/>
    <property type="project" value="TreeGrafter"/>
</dbReference>
<dbReference type="InterPro" id="IPR024079">
    <property type="entry name" value="MetalloPept_cat_dom_sf"/>
</dbReference>
<reference evidence="2" key="1">
    <citation type="submission" date="2023-10" db="EMBL/GenBank/DDBJ databases">
        <title>Genome assembly of Pristionchus species.</title>
        <authorList>
            <person name="Yoshida K."/>
            <person name="Sommer R.J."/>
        </authorList>
    </citation>
    <scope>NUCLEOTIDE SEQUENCE</scope>
    <source>
        <strain evidence="2">RS0144</strain>
    </source>
</reference>
<proteinExistence type="predicted"/>
<comment type="caution">
    <text evidence="2">The sequence shown here is derived from an EMBL/GenBank/DDBJ whole genome shotgun (WGS) entry which is preliminary data.</text>
</comment>
<evidence type="ECO:0000313" key="3">
    <source>
        <dbReference type="Proteomes" id="UP001432027"/>
    </source>
</evidence>
<dbReference type="InterPro" id="IPR018497">
    <property type="entry name" value="Peptidase_M13_C"/>
</dbReference>
<gene>
    <name evidence="2" type="ORF">PENTCL1PPCAC_23782</name>
</gene>
<dbReference type="Gene3D" id="3.40.390.10">
    <property type="entry name" value="Collagenase (Catalytic Domain)"/>
    <property type="match status" value="1"/>
</dbReference>
<protein>
    <recommendedName>
        <fullName evidence="1">Peptidase M13 C-terminal domain-containing protein</fullName>
    </recommendedName>
</protein>
<sequence length="272" mass="29405">MKSIAASISTAFRENIDQLDWITPASKQGAFQKIDNLVLNIAYTGWVLDDAKLSEYYKKLGTVQTDTFLDQQDKVTAFSIYEMLFVLGTPVDRTIFANEIYITNAWDNVELNSVSIPAGILNGPFYDYNYPAAVNYGGIGSITGEEIALLFDSDGLQWDGTGVLNSWMDDSSMIGLTNMTQCVVNEYSNFCPLGPGNPCVNGTKTQAENVADNGGLQAVYKAFKSFETLNGPDPLLPGAASSFNAFGILICPSISNDHPKSGTESSIQPGLP</sequence>
<dbReference type="GO" id="GO:0005886">
    <property type="term" value="C:plasma membrane"/>
    <property type="evidence" value="ECO:0007669"/>
    <property type="project" value="TreeGrafter"/>
</dbReference>
<organism evidence="2 3">
    <name type="scientific">Pristionchus entomophagus</name>
    <dbReference type="NCBI Taxonomy" id="358040"/>
    <lineage>
        <taxon>Eukaryota</taxon>
        <taxon>Metazoa</taxon>
        <taxon>Ecdysozoa</taxon>
        <taxon>Nematoda</taxon>
        <taxon>Chromadorea</taxon>
        <taxon>Rhabditida</taxon>
        <taxon>Rhabditina</taxon>
        <taxon>Diplogasteromorpha</taxon>
        <taxon>Diplogasteroidea</taxon>
        <taxon>Neodiplogasteridae</taxon>
        <taxon>Pristionchus</taxon>
    </lineage>
</organism>
<dbReference type="EMBL" id="BTSX01000005">
    <property type="protein sequence ID" value="GMT01608.1"/>
    <property type="molecule type" value="Genomic_DNA"/>
</dbReference>
<dbReference type="PROSITE" id="PS51885">
    <property type="entry name" value="NEPRILYSIN"/>
    <property type="match status" value="1"/>
</dbReference>
<dbReference type="Gene3D" id="1.10.1380.10">
    <property type="entry name" value="Neutral endopeptidase , domain2"/>
    <property type="match status" value="1"/>
</dbReference>